<reference evidence="3" key="1">
    <citation type="submission" date="2023-03" db="EMBL/GenBank/DDBJ databases">
        <title>DFI Biobank Strains.</title>
        <authorList>
            <person name="Mostad J."/>
            <person name="Paddock L."/>
            <person name="Medina S."/>
            <person name="Waligurski E."/>
            <person name="Barat B."/>
            <person name="Smith R."/>
            <person name="Burgo V."/>
            <person name="Metcalfe C."/>
            <person name="Woodson C."/>
            <person name="Sundararajan A."/>
            <person name="Ramaswamy R."/>
            <person name="Lin H."/>
            <person name="Pamer E.G."/>
        </authorList>
    </citation>
    <scope>NUCLEOTIDE SEQUENCE</scope>
    <source>
        <strain evidence="3">DFI.9.5</strain>
    </source>
</reference>
<comment type="caution">
    <text evidence="3">The sequence shown here is derived from an EMBL/GenBank/DDBJ whole genome shotgun (WGS) entry which is preliminary data.</text>
</comment>
<dbReference type="RefSeq" id="WP_256141370.1">
    <property type="nucleotide sequence ID" value="NZ_JANFZY010000016.1"/>
</dbReference>
<evidence type="ECO:0000256" key="1">
    <source>
        <dbReference type="ARBA" id="ARBA00008005"/>
    </source>
</evidence>
<evidence type="ECO:0000259" key="2">
    <source>
        <dbReference type="Pfam" id="PF17482"/>
    </source>
</evidence>
<dbReference type="EMBL" id="JARFID010000015">
    <property type="protein sequence ID" value="MDE8695545.1"/>
    <property type="molecule type" value="Genomic_DNA"/>
</dbReference>
<proteinExistence type="inferred from homology"/>
<evidence type="ECO:0000313" key="4">
    <source>
        <dbReference type="Proteomes" id="UP001221924"/>
    </source>
</evidence>
<dbReference type="InterPro" id="IPR020287">
    <property type="entry name" value="Tail_sheath_C"/>
</dbReference>
<gene>
    <name evidence="3" type="ORF">PZH42_15655</name>
</gene>
<sequence>MGSMKTPGVYIIEKNAFPNSVVEAPTAIPAFIGYTKQAVNGNNDLKNVPWKISSMTEYIQYFGEGPDLKFEVDIKDGSLCIEGKNCYTLYYNMLLFFANGGSTCYIVSVGSYEDALNKNAMLTGLEKLTLEQEITLVVIPEAVNLNSNEEFRDIQQQMLSLCGDRMKNRFALLDIYPKADENTKIEDQVTIFCTNIGSNFLSYGAAYFPWLNTSVVGDRDLTGDVFVWTDNVYTCRTQINDDFAKIVESLFKETEELEIESSVVKNNHTFKFEEVAVGDIYADKDTEKTKAIGRIESIKDIKDTEGEKVIGKSVKVIWIFPNNVDKQAFHQALYNGSSVYKQAIKGVLKKLNQLPPSAAMAGIYTMVDNSRGVWKAPANVTLNYVDSLVEDIDDDQQADLNTPAHGKAVNVIRLFRGDGIKVWGARTLDGNSLDWRYVNVRRTLLFLEESIKNAARAYVFEPNDAGTWINMKCMIENFLRSVWKRGGLAGATPEDAFEVHIGLGDTMTAEDILDGIMRITVLVAVTHPAEFIEITLQQQAQKS</sequence>
<dbReference type="AlphaFoldDB" id="A0AAW6M4A8"/>
<evidence type="ECO:0000313" key="3">
    <source>
        <dbReference type="EMBL" id="MDE8695545.1"/>
    </source>
</evidence>
<dbReference type="PANTHER" id="PTHR35861:SF1">
    <property type="entry name" value="PHAGE TAIL SHEATH PROTEIN"/>
    <property type="match status" value="1"/>
</dbReference>
<name>A0AAW6M4A8_9BACE</name>
<comment type="similarity">
    <text evidence="1">Belongs to the myoviridae tail sheath protein family.</text>
</comment>
<protein>
    <submittedName>
        <fullName evidence="3">Phage tail sheath subtilisin-like domain-containing protein</fullName>
    </submittedName>
</protein>
<dbReference type="Pfam" id="PF17482">
    <property type="entry name" value="Phage_sheath_1C"/>
    <property type="match status" value="1"/>
</dbReference>
<feature type="domain" description="Tail sheath protein C-terminal" evidence="2">
    <location>
        <begin position="434"/>
        <end position="537"/>
    </location>
</feature>
<organism evidence="3 4">
    <name type="scientific">Bacteroides cellulosilyticus</name>
    <dbReference type="NCBI Taxonomy" id="246787"/>
    <lineage>
        <taxon>Bacteria</taxon>
        <taxon>Pseudomonadati</taxon>
        <taxon>Bacteroidota</taxon>
        <taxon>Bacteroidia</taxon>
        <taxon>Bacteroidales</taxon>
        <taxon>Bacteroidaceae</taxon>
        <taxon>Bacteroides</taxon>
    </lineage>
</organism>
<dbReference type="Proteomes" id="UP001221924">
    <property type="component" value="Unassembled WGS sequence"/>
</dbReference>
<dbReference type="PANTHER" id="PTHR35861">
    <property type="match status" value="1"/>
</dbReference>
<dbReference type="Gene3D" id="3.40.50.11780">
    <property type="match status" value="1"/>
</dbReference>
<dbReference type="InterPro" id="IPR052042">
    <property type="entry name" value="Tail_sheath_structural"/>
</dbReference>
<accession>A0AAW6M4A8</accession>